<keyword evidence="6" id="KW-1185">Reference proteome</keyword>
<dbReference type="Gene3D" id="1.25.10.10">
    <property type="entry name" value="Leucine-rich Repeat Variant"/>
    <property type="match status" value="1"/>
</dbReference>
<comment type="similarity">
    <text evidence="1">Belongs to the CAND family.</text>
</comment>
<dbReference type="SUPFAM" id="SSF48371">
    <property type="entry name" value="ARM repeat"/>
    <property type="match status" value="1"/>
</dbReference>
<evidence type="ECO:0000259" key="4">
    <source>
        <dbReference type="Pfam" id="PF08623"/>
    </source>
</evidence>
<keyword evidence="3" id="KW-0833">Ubl conjugation pathway</keyword>
<dbReference type="EMBL" id="UZAE01006414">
    <property type="protein sequence ID" value="VDO02094.1"/>
    <property type="molecule type" value="Genomic_DNA"/>
</dbReference>
<keyword evidence="2" id="KW-0677">Repeat</keyword>
<dbReference type="Pfam" id="PF08623">
    <property type="entry name" value="TIP120"/>
    <property type="match status" value="1"/>
</dbReference>
<dbReference type="InterPro" id="IPR013932">
    <property type="entry name" value="TATA-bd_TIP120"/>
</dbReference>
<evidence type="ECO:0000256" key="1">
    <source>
        <dbReference type="ARBA" id="ARBA00007657"/>
    </source>
</evidence>
<sequence>MSKLLDLYVEHLPISPFLDTLIAGLKDHNYNKIACCHILRKAVQFAPIEIVEKMSQITPSVIEILTMQVKESWVKQEADRLEEVKMNVLDLVVEISTISDMSMFNHLALLLISFANLPLG</sequence>
<dbReference type="AlphaFoldDB" id="A0A0R3TGP7"/>
<dbReference type="PANTHER" id="PTHR12696">
    <property type="entry name" value="TIP120"/>
    <property type="match status" value="1"/>
</dbReference>
<dbReference type="InterPro" id="IPR011989">
    <property type="entry name" value="ARM-like"/>
</dbReference>
<evidence type="ECO:0000313" key="6">
    <source>
        <dbReference type="Proteomes" id="UP000278807"/>
    </source>
</evidence>
<dbReference type="Proteomes" id="UP000278807">
    <property type="component" value="Unassembled WGS sequence"/>
</dbReference>
<feature type="domain" description="TATA-binding protein interacting (TIP20)" evidence="4">
    <location>
        <begin position="1"/>
        <end position="101"/>
    </location>
</feature>
<dbReference type="WBParaSite" id="HNAJ_0000623801-mRNA-1">
    <property type="protein sequence ID" value="HNAJ_0000623801-mRNA-1"/>
    <property type="gene ID" value="HNAJ_0000623801"/>
</dbReference>
<dbReference type="STRING" id="102285.A0A0R3TGP7"/>
<reference evidence="5 6" key="2">
    <citation type="submission" date="2018-11" db="EMBL/GenBank/DDBJ databases">
        <authorList>
            <consortium name="Pathogen Informatics"/>
        </authorList>
    </citation>
    <scope>NUCLEOTIDE SEQUENCE [LARGE SCALE GENOMIC DNA]</scope>
</reference>
<reference evidence="7" key="1">
    <citation type="submission" date="2017-02" db="UniProtKB">
        <authorList>
            <consortium name="WormBaseParasite"/>
        </authorList>
    </citation>
    <scope>IDENTIFICATION</scope>
</reference>
<accession>A0A0R3TGP7</accession>
<dbReference type="OrthoDB" id="6260732at2759"/>
<dbReference type="InterPro" id="IPR039852">
    <property type="entry name" value="CAND1/CAND2"/>
</dbReference>
<name>A0A0R3TGP7_RODNA</name>
<dbReference type="GO" id="GO:0010265">
    <property type="term" value="P:SCF complex assembly"/>
    <property type="evidence" value="ECO:0007669"/>
    <property type="project" value="InterPro"/>
</dbReference>
<protein>
    <submittedName>
        <fullName evidence="7">TIP120 domain-containing protein</fullName>
    </submittedName>
</protein>
<evidence type="ECO:0000313" key="7">
    <source>
        <dbReference type="WBParaSite" id="HNAJ_0000623801-mRNA-1"/>
    </source>
</evidence>
<organism evidence="7">
    <name type="scientific">Rodentolepis nana</name>
    <name type="common">Dwarf tapeworm</name>
    <name type="synonym">Hymenolepis nana</name>
    <dbReference type="NCBI Taxonomy" id="102285"/>
    <lineage>
        <taxon>Eukaryota</taxon>
        <taxon>Metazoa</taxon>
        <taxon>Spiralia</taxon>
        <taxon>Lophotrochozoa</taxon>
        <taxon>Platyhelminthes</taxon>
        <taxon>Cestoda</taxon>
        <taxon>Eucestoda</taxon>
        <taxon>Cyclophyllidea</taxon>
        <taxon>Hymenolepididae</taxon>
        <taxon>Rodentolepis</taxon>
    </lineage>
</organism>
<gene>
    <name evidence="5" type="ORF">HNAJ_LOCUS6234</name>
</gene>
<proteinExistence type="inferred from homology"/>
<evidence type="ECO:0000256" key="2">
    <source>
        <dbReference type="ARBA" id="ARBA00022737"/>
    </source>
</evidence>
<evidence type="ECO:0000256" key="3">
    <source>
        <dbReference type="ARBA" id="ARBA00022786"/>
    </source>
</evidence>
<evidence type="ECO:0000313" key="5">
    <source>
        <dbReference type="EMBL" id="VDO02094.1"/>
    </source>
</evidence>
<dbReference type="InterPro" id="IPR016024">
    <property type="entry name" value="ARM-type_fold"/>
</dbReference>